<sequence length="192" mass="20785">MSRRKKQGASSGGAALGPAAALRIGARRRSSMSTRVRMSTSRRPEGDRIDPQTSAARSHTGAWRPTLSRHHSRAPTSEQPTARGSRALHDDEELIVLDSNQHTTQNPVDAGLWGSLHASASTRKAPSIALLSQPANLLEKRKNDCIEHARVAICFFLASRCATTRASGTRSRSISRGRRCGPFDHETTTGVL</sequence>
<evidence type="ECO:0000313" key="2">
    <source>
        <dbReference type="EMBL" id="MPM15013.1"/>
    </source>
</evidence>
<gene>
    <name evidence="2" type="ORF">SDC9_61378</name>
</gene>
<dbReference type="EMBL" id="VSSQ01002372">
    <property type="protein sequence ID" value="MPM15013.1"/>
    <property type="molecule type" value="Genomic_DNA"/>
</dbReference>
<feature type="compositionally biased region" description="Low complexity" evidence="1">
    <location>
        <begin position="31"/>
        <end position="41"/>
    </location>
</feature>
<protein>
    <submittedName>
        <fullName evidence="2">Uncharacterized protein</fullName>
    </submittedName>
</protein>
<feature type="region of interest" description="Disordered" evidence="1">
    <location>
        <begin position="1"/>
        <end position="87"/>
    </location>
</feature>
<feature type="compositionally biased region" description="Basic and acidic residues" evidence="1">
    <location>
        <begin position="181"/>
        <end position="192"/>
    </location>
</feature>
<feature type="region of interest" description="Disordered" evidence="1">
    <location>
        <begin position="167"/>
        <end position="192"/>
    </location>
</feature>
<dbReference type="AlphaFoldDB" id="A0A644XLA1"/>
<organism evidence="2">
    <name type="scientific">bioreactor metagenome</name>
    <dbReference type="NCBI Taxonomy" id="1076179"/>
    <lineage>
        <taxon>unclassified sequences</taxon>
        <taxon>metagenomes</taxon>
        <taxon>ecological metagenomes</taxon>
    </lineage>
</organism>
<comment type="caution">
    <text evidence="2">The sequence shown here is derived from an EMBL/GenBank/DDBJ whole genome shotgun (WGS) entry which is preliminary data.</text>
</comment>
<proteinExistence type="predicted"/>
<evidence type="ECO:0000256" key="1">
    <source>
        <dbReference type="SAM" id="MobiDB-lite"/>
    </source>
</evidence>
<reference evidence="2" key="1">
    <citation type="submission" date="2019-08" db="EMBL/GenBank/DDBJ databases">
        <authorList>
            <person name="Kucharzyk K."/>
            <person name="Murdoch R.W."/>
            <person name="Higgins S."/>
            <person name="Loffler F."/>
        </authorList>
    </citation>
    <scope>NUCLEOTIDE SEQUENCE</scope>
</reference>
<name>A0A644XLA1_9ZZZZ</name>
<accession>A0A644XLA1</accession>